<dbReference type="PANTHER" id="PTHR22916:SF3">
    <property type="entry name" value="UDP-GLCNAC:BETAGAL BETA-1,3-N-ACETYLGLUCOSAMINYLTRANSFERASE-LIKE PROTEIN 1"/>
    <property type="match status" value="1"/>
</dbReference>
<name>A0ABX5XKB3_9BACT</name>
<dbReference type="SUPFAM" id="SSF53448">
    <property type="entry name" value="Nucleotide-diphospho-sugar transferases"/>
    <property type="match status" value="1"/>
</dbReference>
<keyword evidence="2" id="KW-0808">Transferase</keyword>
<dbReference type="InterPro" id="IPR001173">
    <property type="entry name" value="Glyco_trans_2-like"/>
</dbReference>
<proteinExistence type="predicted"/>
<feature type="domain" description="Glycosyltransferase 2-like" evidence="1">
    <location>
        <begin position="58"/>
        <end position="212"/>
    </location>
</feature>
<dbReference type="Gene3D" id="3.90.550.10">
    <property type="entry name" value="Spore Coat Polysaccharide Biosynthesis Protein SpsA, Chain A"/>
    <property type="match status" value="1"/>
</dbReference>
<dbReference type="InterPro" id="IPR029044">
    <property type="entry name" value="Nucleotide-diphossugar_trans"/>
</dbReference>
<dbReference type="Proteomes" id="UP000318081">
    <property type="component" value="Chromosome"/>
</dbReference>
<dbReference type="EC" id="2.4.-.-" evidence="2"/>
<dbReference type="EMBL" id="CP036432">
    <property type="protein sequence ID" value="QDV82439.1"/>
    <property type="molecule type" value="Genomic_DNA"/>
</dbReference>
<sequence>MTHLWFYAASRVRSQIKPASCPRRINYAGQHAAPHAPNSARRTMENPVLPADQEPDVSVLMTVYNGMPYLAEAVESIRAQTYSRWKMIIVDDGSTDESGDYLDSLDDDRITVLHQDNAGTAVASNHGLKLCDTEFLARMDSDDICDPTRLEKQVAFLRDHPSVGLVGSQIVPRGAQKAGRVIPLATDHQSIYSQLRKGQHAMCHPTILMRTALLKGIGGYWKQHGMFDAWDMFLRMGEVGELANLPEPLLEYRIHTGSINGKHMRKLQASIEFACELARRREENLPEIAYEDYFAQRERAGLANRLAKQINVYALLQYRLASIDLLGGHRLRGYARLAWSGLCSPGRSVNRLLRQLKLA</sequence>
<dbReference type="GO" id="GO:0016757">
    <property type="term" value="F:glycosyltransferase activity"/>
    <property type="evidence" value="ECO:0007669"/>
    <property type="project" value="UniProtKB-KW"/>
</dbReference>
<gene>
    <name evidence="2" type="primary">epsE_3</name>
    <name evidence="2" type="ORF">TBK1r_13690</name>
</gene>
<dbReference type="Pfam" id="PF00535">
    <property type="entry name" value="Glycos_transf_2"/>
    <property type="match status" value="1"/>
</dbReference>
<evidence type="ECO:0000313" key="2">
    <source>
        <dbReference type="EMBL" id="QDV82439.1"/>
    </source>
</evidence>
<accession>A0ABX5XKB3</accession>
<evidence type="ECO:0000313" key="3">
    <source>
        <dbReference type="Proteomes" id="UP000318081"/>
    </source>
</evidence>
<organism evidence="2 3">
    <name type="scientific">Stieleria magnilauensis</name>
    <dbReference type="NCBI Taxonomy" id="2527963"/>
    <lineage>
        <taxon>Bacteria</taxon>
        <taxon>Pseudomonadati</taxon>
        <taxon>Planctomycetota</taxon>
        <taxon>Planctomycetia</taxon>
        <taxon>Pirellulales</taxon>
        <taxon>Pirellulaceae</taxon>
        <taxon>Stieleria</taxon>
    </lineage>
</organism>
<keyword evidence="2" id="KW-0328">Glycosyltransferase</keyword>
<protein>
    <submittedName>
        <fullName evidence="2">Glycosyltransferase EpsE</fullName>
        <ecNumber evidence="2">2.4.-.-</ecNumber>
    </submittedName>
</protein>
<reference evidence="2 3" key="1">
    <citation type="submission" date="2019-02" db="EMBL/GenBank/DDBJ databases">
        <title>Deep-cultivation of Planctomycetes and their phenomic and genomic characterization uncovers novel biology.</title>
        <authorList>
            <person name="Wiegand S."/>
            <person name="Jogler M."/>
            <person name="Boedeker C."/>
            <person name="Pinto D."/>
            <person name="Vollmers J."/>
            <person name="Rivas-Marin E."/>
            <person name="Kohn T."/>
            <person name="Peeters S.H."/>
            <person name="Heuer A."/>
            <person name="Rast P."/>
            <person name="Oberbeckmann S."/>
            <person name="Bunk B."/>
            <person name="Jeske O."/>
            <person name="Meyerdierks A."/>
            <person name="Storesund J.E."/>
            <person name="Kallscheuer N."/>
            <person name="Luecker S."/>
            <person name="Lage O.M."/>
            <person name="Pohl T."/>
            <person name="Merkel B.J."/>
            <person name="Hornburger P."/>
            <person name="Mueller R.-W."/>
            <person name="Bruemmer F."/>
            <person name="Labrenz M."/>
            <person name="Spormann A.M."/>
            <person name="Op den Camp H."/>
            <person name="Overmann J."/>
            <person name="Amann R."/>
            <person name="Jetten M.S.M."/>
            <person name="Mascher T."/>
            <person name="Medema M.H."/>
            <person name="Devos D.P."/>
            <person name="Kaster A.-K."/>
            <person name="Ovreas L."/>
            <person name="Rohde M."/>
            <person name="Galperin M.Y."/>
            <person name="Jogler C."/>
        </authorList>
    </citation>
    <scope>NUCLEOTIDE SEQUENCE [LARGE SCALE GENOMIC DNA]</scope>
    <source>
        <strain evidence="2 3">TBK1r</strain>
    </source>
</reference>
<keyword evidence="3" id="KW-1185">Reference proteome</keyword>
<evidence type="ECO:0000259" key="1">
    <source>
        <dbReference type="Pfam" id="PF00535"/>
    </source>
</evidence>
<dbReference type="PANTHER" id="PTHR22916">
    <property type="entry name" value="GLYCOSYLTRANSFERASE"/>
    <property type="match status" value="1"/>
</dbReference>